<dbReference type="InterPro" id="IPR046202">
    <property type="entry name" value="DUF6235"/>
</dbReference>
<dbReference type="EMBL" id="FNSO01000004">
    <property type="protein sequence ID" value="SED35145.1"/>
    <property type="molecule type" value="Genomic_DNA"/>
</dbReference>
<dbReference type="Proteomes" id="UP000199622">
    <property type="component" value="Unassembled WGS sequence"/>
</dbReference>
<accession>A0A1H4ZZ56</accession>
<keyword evidence="2" id="KW-1185">Reference proteome</keyword>
<organism evidence="1 2">
    <name type="scientific">Amycolatopsis tolypomycina</name>
    <dbReference type="NCBI Taxonomy" id="208445"/>
    <lineage>
        <taxon>Bacteria</taxon>
        <taxon>Bacillati</taxon>
        <taxon>Actinomycetota</taxon>
        <taxon>Actinomycetes</taxon>
        <taxon>Pseudonocardiales</taxon>
        <taxon>Pseudonocardiaceae</taxon>
        <taxon>Amycolatopsis</taxon>
    </lineage>
</organism>
<sequence>MAMHLRLTAGVELLDKWAESATQAERNVLYEALFAIGDGSVFLIYDVFGDPDDISNFIVMVKADLMVKINVQRAESAFDVLYVGTLDDDATANAAEIAAELAADVVVDADVDDG</sequence>
<reference evidence="2" key="1">
    <citation type="submission" date="2016-10" db="EMBL/GenBank/DDBJ databases">
        <authorList>
            <person name="Varghese N."/>
            <person name="Submissions S."/>
        </authorList>
    </citation>
    <scope>NUCLEOTIDE SEQUENCE [LARGE SCALE GENOMIC DNA]</scope>
    <source>
        <strain evidence="2">DSM 44544</strain>
    </source>
</reference>
<proteinExistence type="predicted"/>
<evidence type="ECO:0000313" key="1">
    <source>
        <dbReference type="EMBL" id="SED35145.1"/>
    </source>
</evidence>
<dbReference type="Pfam" id="PF19748">
    <property type="entry name" value="DUF6235"/>
    <property type="match status" value="1"/>
</dbReference>
<gene>
    <name evidence="1" type="ORF">SAMN04489727_7521</name>
</gene>
<dbReference type="RefSeq" id="WP_244170493.1">
    <property type="nucleotide sequence ID" value="NZ_FNSO01000004.1"/>
</dbReference>
<protein>
    <submittedName>
        <fullName evidence="1">Uncharacterized protein</fullName>
    </submittedName>
</protein>
<dbReference type="STRING" id="208445.SAMN04489727_7521"/>
<evidence type="ECO:0000313" key="2">
    <source>
        <dbReference type="Proteomes" id="UP000199622"/>
    </source>
</evidence>
<name>A0A1H4ZZ56_9PSEU</name>
<dbReference type="AlphaFoldDB" id="A0A1H4ZZ56"/>